<evidence type="ECO:0000313" key="2">
    <source>
        <dbReference type="Proteomes" id="UP000320085"/>
    </source>
</evidence>
<evidence type="ECO:0000313" key="1">
    <source>
        <dbReference type="EMBL" id="TQN46066.1"/>
    </source>
</evidence>
<comment type="caution">
    <text evidence="1">The sequence shown here is derived from an EMBL/GenBank/DDBJ whole genome shotgun (WGS) entry which is preliminary data.</text>
</comment>
<organism evidence="1 2">
    <name type="scientific">Humibacillus xanthopallidus</name>
    <dbReference type="NCBI Taxonomy" id="412689"/>
    <lineage>
        <taxon>Bacteria</taxon>
        <taxon>Bacillati</taxon>
        <taxon>Actinomycetota</taxon>
        <taxon>Actinomycetes</taxon>
        <taxon>Micrococcales</taxon>
        <taxon>Intrasporangiaceae</taxon>
        <taxon>Humibacillus</taxon>
    </lineage>
</organism>
<dbReference type="RefSeq" id="WP_141822914.1">
    <property type="nucleotide sequence ID" value="NZ_BAAAQC010000004.1"/>
</dbReference>
<dbReference type="AlphaFoldDB" id="A0A543PPR8"/>
<proteinExistence type="predicted"/>
<gene>
    <name evidence="1" type="ORF">FHX52_2772</name>
</gene>
<dbReference type="Proteomes" id="UP000320085">
    <property type="component" value="Unassembled WGS sequence"/>
</dbReference>
<protein>
    <submittedName>
        <fullName evidence="1">Uncharacterized protein</fullName>
    </submittedName>
</protein>
<accession>A0A543PPR8</accession>
<reference evidence="1 2" key="1">
    <citation type="submission" date="2019-06" db="EMBL/GenBank/DDBJ databases">
        <title>Sequencing the genomes of 1000 actinobacteria strains.</title>
        <authorList>
            <person name="Klenk H.-P."/>
        </authorList>
    </citation>
    <scope>NUCLEOTIDE SEQUENCE [LARGE SCALE GENOMIC DNA]</scope>
    <source>
        <strain evidence="1 2">DSM 21776</strain>
    </source>
</reference>
<name>A0A543PPR8_9MICO</name>
<sequence length="138" mass="14382">MTAVAAALRLLVPAGTPVISVTEATSSAPLPSVPSPGVVVVIDERPLGRARARRVARERGIVVDRELLALPTTSGATFIAEDAPESLGWLWHSFVTVPPGRSRGAAGLSLIARSSRGSALLRVVGRLVGTRLLIGHRP</sequence>
<dbReference type="EMBL" id="VFQF01000002">
    <property type="protein sequence ID" value="TQN46066.1"/>
    <property type="molecule type" value="Genomic_DNA"/>
</dbReference>
<dbReference type="OrthoDB" id="4869744at2"/>